<evidence type="ECO:0000313" key="2">
    <source>
        <dbReference type="WBParaSite" id="maker-unitig_29351-snap-gene-0.2-mRNA-1"/>
    </source>
</evidence>
<organism evidence="1 2">
    <name type="scientific">Macrostomum lignano</name>
    <dbReference type="NCBI Taxonomy" id="282301"/>
    <lineage>
        <taxon>Eukaryota</taxon>
        <taxon>Metazoa</taxon>
        <taxon>Spiralia</taxon>
        <taxon>Lophotrochozoa</taxon>
        <taxon>Platyhelminthes</taxon>
        <taxon>Rhabditophora</taxon>
        <taxon>Macrostomorpha</taxon>
        <taxon>Macrostomida</taxon>
        <taxon>Macrostomidae</taxon>
        <taxon>Macrostomum</taxon>
    </lineage>
</organism>
<dbReference type="WBParaSite" id="maker-unitig_29351-snap-gene-0.2-mRNA-1">
    <property type="protein sequence ID" value="maker-unitig_29351-snap-gene-0.2-mRNA-1"/>
    <property type="gene ID" value="maker-unitig_29351-snap-gene-0.2"/>
</dbReference>
<dbReference type="Proteomes" id="UP000095280">
    <property type="component" value="Unplaced"/>
</dbReference>
<keyword evidence="1" id="KW-1185">Reference proteome</keyword>
<evidence type="ECO:0000313" key="1">
    <source>
        <dbReference type="Proteomes" id="UP000095280"/>
    </source>
</evidence>
<proteinExistence type="predicted"/>
<name>A0A1I8FDV7_9PLAT</name>
<accession>A0A1I8FDV7</accession>
<reference evidence="2" key="1">
    <citation type="submission" date="2016-11" db="UniProtKB">
        <authorList>
            <consortium name="WormBaseParasite"/>
        </authorList>
    </citation>
    <scope>IDENTIFICATION</scope>
</reference>
<protein>
    <submittedName>
        <fullName evidence="2">LAM_G_DOMAIN domain-containing protein</fullName>
    </submittedName>
</protein>
<dbReference type="AlphaFoldDB" id="A0A1I8FDV7"/>
<sequence>AHLGCEGLGTFVALGDADLFQSCVTSLNFSTESQGAYLLALDGVANGHRQTMFIFDWQTRRLVAKTKDQPRAGPPLVSLGRRHVHFWRIFQEEDGRSRILRDKKSGLFEASPPDDVSVAEFRLGRQRHHRRLFGLPEPGPITCLRILGDGTLLSTSGSAHQSLGHAERLQLARTAGSSWPPPATACWRARCRTLLSCVVQGHSLGPGLGVANGAVSVATHPRASTRLSTCAGDRGVCK</sequence>
<dbReference type="InterPro" id="IPR015943">
    <property type="entry name" value="WD40/YVTN_repeat-like_dom_sf"/>
</dbReference>
<dbReference type="Gene3D" id="2.130.10.10">
    <property type="entry name" value="YVTN repeat-like/Quinoprotein amine dehydrogenase"/>
    <property type="match status" value="1"/>
</dbReference>